<reference evidence="6 7" key="1">
    <citation type="journal article" date="2015" name="G3 (Bethesda)">
        <title>Insights into Ongoing Evolution of the Hexachlorocyclohexane Catabolic Pathway from Comparative Genomics of Ten Sphingomonadaceae Strains.</title>
        <authorList>
            <person name="Pearce S.L."/>
            <person name="Oakeshott J.G."/>
            <person name="Pandey G."/>
        </authorList>
    </citation>
    <scope>NUCLEOTIDE SEQUENCE [LARGE SCALE GENOMIC DNA]</scope>
    <source>
        <strain evidence="6 7">LL02</strain>
    </source>
</reference>
<sequence length="296" mass="32453">MSDLIRSLRLFMRLSEEGNFSALARRQNLSHTTIARAIDDLEAHFGVRLFQRSTRRLTLTGDGERLAEHAASILDQVGQAEADLAGAVAARGLVRIGVTTALGLHYAHRLERLREGHPDLMVELLFADWRDIADDRGLDLWLTVGPTETPGAVMLGELPRILIAAPAYLKAHGEPSSAEDLMMHQCLTYGYAARAEPWPIEGRELRVNGFLRANTSEAVLRATRGGLGIGLLPRMQVEEDLACGTAVQVLPGARIAPLAIMVAHGFRGMRMPMRARVAMDFLVEDFPGKTPRPSIP</sequence>
<dbReference type="PROSITE" id="PS50931">
    <property type="entry name" value="HTH_LYSR"/>
    <property type="match status" value="1"/>
</dbReference>
<dbReference type="PATRIC" id="fig|1114963.3.peg.2041"/>
<dbReference type="PANTHER" id="PTHR30537:SF3">
    <property type="entry name" value="TRANSCRIPTIONAL REGULATORY PROTEIN"/>
    <property type="match status" value="1"/>
</dbReference>
<evidence type="ECO:0000256" key="3">
    <source>
        <dbReference type="ARBA" id="ARBA00023125"/>
    </source>
</evidence>
<evidence type="ECO:0000256" key="2">
    <source>
        <dbReference type="ARBA" id="ARBA00023015"/>
    </source>
</evidence>
<evidence type="ECO:0000256" key="1">
    <source>
        <dbReference type="ARBA" id="ARBA00009437"/>
    </source>
</evidence>
<dbReference type="InterPro" id="IPR036390">
    <property type="entry name" value="WH_DNA-bd_sf"/>
</dbReference>
<dbReference type="CDD" id="cd08422">
    <property type="entry name" value="PBP2_CrgA_like"/>
    <property type="match status" value="1"/>
</dbReference>
<keyword evidence="4" id="KW-0804">Transcription</keyword>
<name>A0A0J7XYU1_9SPHN</name>
<dbReference type="Pfam" id="PF03466">
    <property type="entry name" value="LysR_substrate"/>
    <property type="match status" value="1"/>
</dbReference>
<dbReference type="InterPro" id="IPR036388">
    <property type="entry name" value="WH-like_DNA-bd_sf"/>
</dbReference>
<comment type="similarity">
    <text evidence="1">Belongs to the LysR transcriptional regulatory family.</text>
</comment>
<dbReference type="InterPro" id="IPR000847">
    <property type="entry name" value="LysR_HTH_N"/>
</dbReference>
<comment type="caution">
    <text evidence="6">The sequence shown here is derived from an EMBL/GenBank/DDBJ whole genome shotgun (WGS) entry which is preliminary data.</text>
</comment>
<dbReference type="AlphaFoldDB" id="A0A0J7XYU1"/>
<keyword evidence="2" id="KW-0805">Transcription regulation</keyword>
<keyword evidence="3" id="KW-0238">DNA-binding</keyword>
<organism evidence="6 7">
    <name type="scientific">Novosphingobium barchaimii LL02</name>
    <dbReference type="NCBI Taxonomy" id="1114963"/>
    <lineage>
        <taxon>Bacteria</taxon>
        <taxon>Pseudomonadati</taxon>
        <taxon>Pseudomonadota</taxon>
        <taxon>Alphaproteobacteria</taxon>
        <taxon>Sphingomonadales</taxon>
        <taxon>Sphingomonadaceae</taxon>
        <taxon>Novosphingobium</taxon>
    </lineage>
</organism>
<protein>
    <submittedName>
        <fullName evidence="6">LysR family transcriptional regulator</fullName>
    </submittedName>
</protein>
<accession>A0A0J7XYU1</accession>
<proteinExistence type="inferred from homology"/>
<dbReference type="RefSeq" id="WP_059151292.1">
    <property type="nucleotide sequence ID" value="NZ_KQ130453.1"/>
</dbReference>
<dbReference type="InterPro" id="IPR005119">
    <property type="entry name" value="LysR_subst-bd"/>
</dbReference>
<dbReference type="OrthoDB" id="9786526at2"/>
<dbReference type="SUPFAM" id="SSF53850">
    <property type="entry name" value="Periplasmic binding protein-like II"/>
    <property type="match status" value="1"/>
</dbReference>
<dbReference type="SUPFAM" id="SSF46785">
    <property type="entry name" value="Winged helix' DNA-binding domain"/>
    <property type="match status" value="1"/>
</dbReference>
<dbReference type="GO" id="GO:0003700">
    <property type="term" value="F:DNA-binding transcription factor activity"/>
    <property type="evidence" value="ECO:0007669"/>
    <property type="project" value="InterPro"/>
</dbReference>
<gene>
    <name evidence="6" type="ORF">V474_16050</name>
</gene>
<evidence type="ECO:0000313" key="6">
    <source>
        <dbReference type="EMBL" id="KMS56438.1"/>
    </source>
</evidence>
<keyword evidence="7" id="KW-1185">Reference proteome</keyword>
<dbReference type="Gene3D" id="1.10.10.10">
    <property type="entry name" value="Winged helix-like DNA-binding domain superfamily/Winged helix DNA-binding domain"/>
    <property type="match status" value="1"/>
</dbReference>
<dbReference type="EMBL" id="JACU01000004">
    <property type="protein sequence ID" value="KMS56438.1"/>
    <property type="molecule type" value="Genomic_DNA"/>
</dbReference>
<evidence type="ECO:0000313" key="7">
    <source>
        <dbReference type="Proteomes" id="UP000052268"/>
    </source>
</evidence>
<dbReference type="GO" id="GO:0006351">
    <property type="term" value="P:DNA-templated transcription"/>
    <property type="evidence" value="ECO:0007669"/>
    <property type="project" value="TreeGrafter"/>
</dbReference>
<dbReference type="Pfam" id="PF00126">
    <property type="entry name" value="HTH_1"/>
    <property type="match status" value="1"/>
</dbReference>
<dbReference type="InterPro" id="IPR058163">
    <property type="entry name" value="LysR-type_TF_proteobact-type"/>
</dbReference>
<dbReference type="PANTHER" id="PTHR30537">
    <property type="entry name" value="HTH-TYPE TRANSCRIPTIONAL REGULATOR"/>
    <property type="match status" value="1"/>
</dbReference>
<dbReference type="Gene3D" id="3.40.190.290">
    <property type="match status" value="1"/>
</dbReference>
<evidence type="ECO:0000259" key="5">
    <source>
        <dbReference type="PROSITE" id="PS50931"/>
    </source>
</evidence>
<dbReference type="Proteomes" id="UP000052268">
    <property type="component" value="Unassembled WGS sequence"/>
</dbReference>
<feature type="domain" description="HTH lysR-type" evidence="5">
    <location>
        <begin position="3"/>
        <end position="60"/>
    </location>
</feature>
<dbReference type="GO" id="GO:0043565">
    <property type="term" value="F:sequence-specific DNA binding"/>
    <property type="evidence" value="ECO:0007669"/>
    <property type="project" value="TreeGrafter"/>
</dbReference>
<dbReference type="FunFam" id="1.10.10.10:FF:000001">
    <property type="entry name" value="LysR family transcriptional regulator"/>
    <property type="match status" value="1"/>
</dbReference>
<evidence type="ECO:0000256" key="4">
    <source>
        <dbReference type="ARBA" id="ARBA00023163"/>
    </source>
</evidence>